<proteinExistence type="predicted"/>
<organism evidence="2 3">
    <name type="scientific">Streptomyces griseorubens</name>
    <dbReference type="NCBI Taxonomy" id="66897"/>
    <lineage>
        <taxon>Bacteria</taxon>
        <taxon>Bacillati</taxon>
        <taxon>Actinomycetota</taxon>
        <taxon>Actinomycetes</taxon>
        <taxon>Kitasatosporales</taxon>
        <taxon>Streptomycetaceae</taxon>
        <taxon>Streptomyces</taxon>
        <taxon>Streptomyces althioticus group</taxon>
    </lineage>
</organism>
<sequence>MYWLRTRDGQARVFAAQGHRRAQAVVRVVRRHADVGDHDVRGVLTDGGGQGVRVPHGRQDLVAEAGEDAGQRDGEEDRGADEHHERHDARDEQDEEGRDGHGAACDARREVRE</sequence>
<feature type="compositionally biased region" description="Basic and acidic residues" evidence="1">
    <location>
        <begin position="69"/>
        <end position="90"/>
    </location>
</feature>
<name>A0ABR4T4S4_9ACTN</name>
<accession>A0ABR4T4S4</accession>
<gene>
    <name evidence="2" type="ORF">DJ64_05530</name>
</gene>
<protein>
    <submittedName>
        <fullName evidence="2">Uncharacterized protein</fullName>
    </submittedName>
</protein>
<feature type="compositionally biased region" description="Basic and acidic residues" evidence="1">
    <location>
        <begin position="98"/>
        <end position="113"/>
    </location>
</feature>
<keyword evidence="3" id="KW-1185">Reference proteome</keyword>
<comment type="caution">
    <text evidence="2">The sequence shown here is derived from an EMBL/GenBank/DDBJ whole genome shotgun (WGS) entry which is preliminary data.</text>
</comment>
<evidence type="ECO:0000256" key="1">
    <source>
        <dbReference type="SAM" id="MobiDB-lite"/>
    </source>
</evidence>
<feature type="region of interest" description="Disordered" evidence="1">
    <location>
        <begin position="39"/>
        <end position="113"/>
    </location>
</feature>
<evidence type="ECO:0000313" key="3">
    <source>
        <dbReference type="Proteomes" id="UP000027632"/>
    </source>
</evidence>
<reference evidence="2 3" key="1">
    <citation type="submission" date="2014-04" db="EMBL/GenBank/DDBJ databases">
        <title>Draft genome sequence of the novel Streptomyces griseorubens JSD-1 playing a role in carbon and nitrogen cycle.</title>
        <authorList>
            <consortium name="Shanghai Jiao Tong University"/>
            <person name="Feng H."/>
            <person name="Sun Y."/>
            <person name="Zhi Y."/>
            <person name="Mao L."/>
            <person name="Luo Y."/>
            <person name="Wei X."/>
            <person name="Zhou P."/>
        </authorList>
    </citation>
    <scope>NUCLEOTIDE SEQUENCE [LARGE SCALE GENOMIC DNA]</scope>
    <source>
        <strain evidence="2 3">JSD-1</strain>
    </source>
</reference>
<evidence type="ECO:0000313" key="2">
    <source>
        <dbReference type="EMBL" id="KEG41050.1"/>
    </source>
</evidence>
<dbReference type="EMBL" id="JJMG01000137">
    <property type="protein sequence ID" value="KEG41050.1"/>
    <property type="molecule type" value="Genomic_DNA"/>
</dbReference>
<dbReference type="Proteomes" id="UP000027632">
    <property type="component" value="Unassembled WGS sequence"/>
</dbReference>